<keyword evidence="3" id="KW-0614">Plasmid</keyword>
<feature type="domain" description="Half a barrel" evidence="2">
    <location>
        <begin position="157"/>
        <end position="233"/>
    </location>
</feature>
<protein>
    <submittedName>
        <fullName evidence="3">Uncharacterized protein</fullName>
    </submittedName>
</protein>
<organism evidence="3 4">
    <name type="scientific">Cupriavidus basilensis</name>
    <dbReference type="NCBI Taxonomy" id="68895"/>
    <lineage>
        <taxon>Bacteria</taxon>
        <taxon>Pseudomonadati</taxon>
        <taxon>Pseudomonadota</taxon>
        <taxon>Betaproteobacteria</taxon>
        <taxon>Burkholderiales</taxon>
        <taxon>Burkholderiaceae</taxon>
        <taxon>Cupriavidus</taxon>
    </lineage>
</organism>
<evidence type="ECO:0000259" key="1">
    <source>
        <dbReference type="Pfam" id="PF24720"/>
    </source>
</evidence>
<sequence>MMTDPRPARRAITNHVPVHLVEAFHQAVDEFFAQARSGSTAGQRAAEVRAQDHDRGLDSLVQLLELTDADTDQAGIVARFLAGLYNGHDFPFDLTDLRRLDDDLFEHCLAVLRLDNRAKAEVHKYFPDGEARFQRMIADWNLNNLPPPEPAPVEGERYQVKYETHGNAPGYRDFTLYVSFTDDPDRQRPVALCFSAQDSEEIGRAIVGIHRDAWRDTDGPIDKREGENRPLWIDRDTY</sequence>
<dbReference type="InterPro" id="IPR056090">
    <property type="entry name" value="DUF7673"/>
</dbReference>
<dbReference type="AlphaFoldDB" id="A0A643FU00"/>
<accession>A0A643FU00</accession>
<evidence type="ECO:0000259" key="2">
    <source>
        <dbReference type="Pfam" id="PF24721"/>
    </source>
</evidence>
<proteinExistence type="predicted"/>
<name>A0A643FU00_9BURK</name>
<feature type="domain" description="DUF7673" evidence="1">
    <location>
        <begin position="58"/>
        <end position="141"/>
    </location>
</feature>
<dbReference type="InterPro" id="IPR056469">
    <property type="entry name" value="HAB_dom"/>
</dbReference>
<dbReference type="Pfam" id="PF24721">
    <property type="entry name" value="HAB"/>
    <property type="match status" value="1"/>
</dbReference>
<evidence type="ECO:0000313" key="4">
    <source>
        <dbReference type="Proteomes" id="UP000397656"/>
    </source>
</evidence>
<geneLocation type="plasmid" evidence="3 4">
    <name>pRK1-3</name>
</geneLocation>
<evidence type="ECO:0000313" key="3">
    <source>
        <dbReference type="EMBL" id="QOT82307.1"/>
    </source>
</evidence>
<dbReference type="Pfam" id="PF24720">
    <property type="entry name" value="DUF7673"/>
    <property type="match status" value="1"/>
</dbReference>
<reference evidence="3 4" key="1">
    <citation type="submission" date="2020-10" db="EMBL/GenBank/DDBJ databases">
        <title>Complete genome sequence of Cupriavidus basilensis CCUG 49340T.</title>
        <authorList>
            <person name="Salva-Serra F."/>
            <person name="Donoso R.A."/>
            <person name="Cho K.H."/>
            <person name="Yoo J.A."/>
            <person name="Lee K."/>
            <person name="Yoon S.-H."/>
            <person name="Perez-Pantoja D."/>
            <person name="Moore E.R.B."/>
        </authorList>
    </citation>
    <scope>NUCLEOTIDE SEQUENCE [LARGE SCALE GENOMIC DNA]</scope>
    <source>
        <strain evidence="4">CCUG 49340</strain>
        <plasmid evidence="3 4">pRK1-3</plasmid>
    </source>
</reference>
<dbReference type="EMBL" id="CP062807">
    <property type="protein sequence ID" value="QOT82307.1"/>
    <property type="molecule type" value="Genomic_DNA"/>
</dbReference>
<dbReference type="Proteomes" id="UP000397656">
    <property type="component" value="Plasmid pRK1-3"/>
</dbReference>
<gene>
    <name evidence="3" type="ORF">F7R26_039610</name>
</gene>